<dbReference type="AlphaFoldDB" id="A0A1C4AWB8"/>
<sequence length="258" mass="30379">MKHFITYCYLILSIFLCSCHSTTKQFKALNEEPMIAPYSRYIKKQVLKTEANGELESIETYQYTKSGNILSSHAKYANSNNLETGFEFDYKHKKFNHYNHLYRINITGGDFILDNNNYDFIKLSGVNDGTIFENDFKYNQINTFKDGKIILSVTEVGKLKTETKMHWQDFQLIKLERQILKNDKLKIYTQFNYSYNLKKQIIKLEMYSILPDKKIVSSETTFGEYNNYGDWTKAITFRKNQGSQGTGTVITTREIEYW</sequence>
<evidence type="ECO:0000313" key="2">
    <source>
        <dbReference type="Proteomes" id="UP000199670"/>
    </source>
</evidence>
<dbReference type="PROSITE" id="PS51257">
    <property type="entry name" value="PROKAR_LIPOPROTEIN"/>
    <property type="match status" value="1"/>
</dbReference>
<dbReference type="OrthoDB" id="7067163at2"/>
<accession>A0A1C4AWB8</accession>
<gene>
    <name evidence="1" type="ORF">GA0061081_103159</name>
</gene>
<organism evidence="1 2">
    <name type="scientific">Gilliamella bombicola</name>
    <dbReference type="NCBI Taxonomy" id="1798182"/>
    <lineage>
        <taxon>Bacteria</taxon>
        <taxon>Pseudomonadati</taxon>
        <taxon>Pseudomonadota</taxon>
        <taxon>Gammaproteobacteria</taxon>
        <taxon>Orbales</taxon>
        <taxon>Orbaceae</taxon>
        <taxon>Gilliamella</taxon>
    </lineage>
</organism>
<dbReference type="Proteomes" id="UP000199670">
    <property type="component" value="Unassembled WGS sequence"/>
</dbReference>
<reference evidence="2" key="1">
    <citation type="submission" date="2016-08" db="EMBL/GenBank/DDBJ databases">
        <authorList>
            <person name="Varghese N."/>
            <person name="Submissions Spin"/>
        </authorList>
    </citation>
    <scope>NUCLEOTIDE SEQUENCE [LARGE SCALE GENOMIC DNA]</scope>
    <source>
        <strain evidence="2">R-53248</strain>
    </source>
</reference>
<proteinExistence type="predicted"/>
<evidence type="ECO:0000313" key="1">
    <source>
        <dbReference type="EMBL" id="SCB98778.1"/>
    </source>
</evidence>
<dbReference type="RefSeq" id="WP_091347540.1">
    <property type="nucleotide sequence ID" value="NZ_FMAQ01000003.1"/>
</dbReference>
<dbReference type="EMBL" id="FMAQ01000003">
    <property type="protein sequence ID" value="SCB98778.1"/>
    <property type="molecule type" value="Genomic_DNA"/>
</dbReference>
<protein>
    <submittedName>
        <fullName evidence="1">Uncharacterized protein</fullName>
    </submittedName>
</protein>
<keyword evidence="2" id="KW-1185">Reference proteome</keyword>
<name>A0A1C4AWB8_9GAMM</name>